<dbReference type="AlphaFoldDB" id="A0A401S1W5"/>
<evidence type="ECO:0000256" key="1">
    <source>
        <dbReference type="ARBA" id="ARBA00022729"/>
    </source>
</evidence>
<evidence type="ECO:0000313" key="4">
    <source>
        <dbReference type="EMBL" id="GCC24394.1"/>
    </source>
</evidence>
<evidence type="ECO:0000259" key="3">
    <source>
        <dbReference type="PROSITE" id="PS51034"/>
    </source>
</evidence>
<dbReference type="OMA" id="NVITYNQ"/>
<dbReference type="Proteomes" id="UP000287033">
    <property type="component" value="Unassembled WGS sequence"/>
</dbReference>
<evidence type="ECO:0000256" key="2">
    <source>
        <dbReference type="ARBA" id="ARBA00023157"/>
    </source>
</evidence>
<dbReference type="InterPro" id="IPR001507">
    <property type="entry name" value="ZP_dom"/>
</dbReference>
<dbReference type="Pfam" id="PF23344">
    <property type="entry name" value="ZP-N"/>
    <property type="match status" value="1"/>
</dbReference>
<feature type="domain" description="ZP" evidence="3">
    <location>
        <begin position="30"/>
        <end position="217"/>
    </location>
</feature>
<gene>
    <name evidence="4" type="ORF">chiPu_0002794</name>
</gene>
<dbReference type="InterPro" id="IPR055356">
    <property type="entry name" value="ZP-N"/>
</dbReference>
<dbReference type="PANTHER" id="PTHR14002:SF21">
    <property type="entry name" value="SI:CH211-103F14.3-RELATED"/>
    <property type="match status" value="1"/>
</dbReference>
<proteinExistence type="predicted"/>
<accession>A0A401S1W5</accession>
<name>A0A401S1W5_CHIPU</name>
<keyword evidence="5" id="KW-1185">Reference proteome</keyword>
<evidence type="ECO:0000313" key="5">
    <source>
        <dbReference type="Proteomes" id="UP000287033"/>
    </source>
</evidence>
<protein>
    <recommendedName>
        <fullName evidence="3">ZP domain-containing protein</fullName>
    </recommendedName>
</protein>
<keyword evidence="2" id="KW-1015">Disulfide bond</keyword>
<keyword evidence="1" id="KW-0732">Signal</keyword>
<dbReference type="PROSITE" id="PS51034">
    <property type="entry name" value="ZP_2"/>
    <property type="match status" value="1"/>
</dbReference>
<organism evidence="4 5">
    <name type="scientific">Chiloscyllium punctatum</name>
    <name type="common">Brownbanded bambooshark</name>
    <name type="synonym">Hemiscyllium punctatum</name>
    <dbReference type="NCBI Taxonomy" id="137246"/>
    <lineage>
        <taxon>Eukaryota</taxon>
        <taxon>Metazoa</taxon>
        <taxon>Chordata</taxon>
        <taxon>Craniata</taxon>
        <taxon>Vertebrata</taxon>
        <taxon>Chondrichthyes</taxon>
        <taxon>Elasmobranchii</taxon>
        <taxon>Galeomorphii</taxon>
        <taxon>Galeoidea</taxon>
        <taxon>Orectolobiformes</taxon>
        <taxon>Hemiscylliidae</taxon>
        <taxon>Chiloscyllium</taxon>
    </lineage>
</organism>
<dbReference type="PANTHER" id="PTHR14002">
    <property type="entry name" value="ENDOGLIN/TGF-BETA RECEPTOR TYPE III"/>
    <property type="match status" value="1"/>
</dbReference>
<dbReference type="OrthoDB" id="9274484at2759"/>
<reference evidence="4 5" key="1">
    <citation type="journal article" date="2018" name="Nat. Ecol. Evol.">
        <title>Shark genomes provide insights into elasmobranch evolution and the origin of vertebrates.</title>
        <authorList>
            <person name="Hara Y"/>
            <person name="Yamaguchi K"/>
            <person name="Onimaru K"/>
            <person name="Kadota M"/>
            <person name="Koyanagi M"/>
            <person name="Keeley SD"/>
            <person name="Tatsumi K"/>
            <person name="Tanaka K"/>
            <person name="Motone F"/>
            <person name="Kageyama Y"/>
            <person name="Nozu R"/>
            <person name="Adachi N"/>
            <person name="Nishimura O"/>
            <person name="Nakagawa R"/>
            <person name="Tanegashima C"/>
            <person name="Kiyatake I"/>
            <person name="Matsumoto R"/>
            <person name="Murakumo K"/>
            <person name="Nishida K"/>
            <person name="Terakita A"/>
            <person name="Kuratani S"/>
            <person name="Sato K"/>
            <person name="Hyodo S Kuraku.S."/>
        </authorList>
    </citation>
    <scope>NUCLEOTIDE SEQUENCE [LARGE SCALE GENOMIC DNA]</scope>
</reference>
<sequence>MNCQYPQNNEPTFFKNEAEKEKDNNDIKVTCGTQNVQLSIFLCPIYFAGYNESLVALNRQFSDPKCQGTVDASVSPPVLKFTFPISDVNSTFCGNKLVITNAPGTGAFKEFSNIQFANISGLIETNDPVVNVITYNQELVYLYSCSYPLEYIINDTRVDVAGVSIAINDRNGTFRSTLTLQLYSDAEYTNSLIIPESGLTLKTKIYAEVRATKLTDK</sequence>
<dbReference type="EMBL" id="BEZZ01000056">
    <property type="protein sequence ID" value="GCC24394.1"/>
    <property type="molecule type" value="Genomic_DNA"/>
</dbReference>
<comment type="caution">
    <text evidence="4">The sequence shown here is derived from an EMBL/GenBank/DDBJ whole genome shotgun (WGS) entry which is preliminary data.</text>
</comment>
<dbReference type="STRING" id="137246.A0A401S1W5"/>